<reference evidence="5 6" key="1">
    <citation type="submission" date="2023-03" db="EMBL/GenBank/DDBJ databases">
        <title>High-quality genome of Scylla paramamosain provides insights in environmental adaptation.</title>
        <authorList>
            <person name="Zhang L."/>
        </authorList>
    </citation>
    <scope>NUCLEOTIDE SEQUENCE [LARGE SCALE GENOMIC DNA]</scope>
    <source>
        <strain evidence="5">LZ_2023a</strain>
        <tissue evidence="5">Muscle</tissue>
    </source>
</reference>
<dbReference type="SUPFAM" id="SSF48726">
    <property type="entry name" value="Immunoglobulin"/>
    <property type="match status" value="1"/>
</dbReference>
<keyword evidence="2" id="KW-1133">Transmembrane helix</keyword>
<keyword evidence="3" id="KW-0732">Signal</keyword>
<dbReference type="PROSITE" id="PS50835">
    <property type="entry name" value="IG_LIKE"/>
    <property type="match status" value="1"/>
</dbReference>
<evidence type="ECO:0000256" key="2">
    <source>
        <dbReference type="SAM" id="Phobius"/>
    </source>
</evidence>
<dbReference type="EMBL" id="JARAKH010000036">
    <property type="protein sequence ID" value="KAK8383761.1"/>
    <property type="molecule type" value="Genomic_DNA"/>
</dbReference>
<protein>
    <recommendedName>
        <fullName evidence="4">Ig-like domain-containing protein</fullName>
    </recommendedName>
</protein>
<evidence type="ECO:0000313" key="5">
    <source>
        <dbReference type="EMBL" id="KAK8383761.1"/>
    </source>
</evidence>
<comment type="caution">
    <text evidence="5">The sequence shown here is derived from an EMBL/GenBank/DDBJ whole genome shotgun (WGS) entry which is preliminary data.</text>
</comment>
<dbReference type="InterPro" id="IPR007110">
    <property type="entry name" value="Ig-like_dom"/>
</dbReference>
<gene>
    <name evidence="5" type="ORF">O3P69_015897</name>
</gene>
<dbReference type="Gene3D" id="2.60.40.10">
    <property type="entry name" value="Immunoglobulins"/>
    <property type="match status" value="2"/>
</dbReference>
<feature type="domain" description="Ig-like" evidence="4">
    <location>
        <begin position="56"/>
        <end position="150"/>
    </location>
</feature>
<feature type="transmembrane region" description="Helical" evidence="2">
    <location>
        <begin position="205"/>
        <end position="223"/>
    </location>
</feature>
<dbReference type="InterPro" id="IPR036179">
    <property type="entry name" value="Ig-like_dom_sf"/>
</dbReference>
<dbReference type="AlphaFoldDB" id="A0AAW0T8S6"/>
<keyword evidence="6" id="KW-1185">Reference proteome</keyword>
<feature type="region of interest" description="Disordered" evidence="1">
    <location>
        <begin position="1"/>
        <end position="25"/>
    </location>
</feature>
<name>A0AAW0T8S6_SCYPA</name>
<feature type="signal peptide" evidence="3">
    <location>
        <begin position="1"/>
        <end position="50"/>
    </location>
</feature>
<proteinExistence type="predicted"/>
<feature type="chain" id="PRO_5043396256" description="Ig-like domain-containing protein" evidence="3">
    <location>
        <begin position="51"/>
        <end position="226"/>
    </location>
</feature>
<evidence type="ECO:0000256" key="3">
    <source>
        <dbReference type="SAM" id="SignalP"/>
    </source>
</evidence>
<organism evidence="5 6">
    <name type="scientific">Scylla paramamosain</name>
    <name type="common">Mud crab</name>
    <dbReference type="NCBI Taxonomy" id="85552"/>
    <lineage>
        <taxon>Eukaryota</taxon>
        <taxon>Metazoa</taxon>
        <taxon>Ecdysozoa</taxon>
        <taxon>Arthropoda</taxon>
        <taxon>Crustacea</taxon>
        <taxon>Multicrustacea</taxon>
        <taxon>Malacostraca</taxon>
        <taxon>Eumalacostraca</taxon>
        <taxon>Eucarida</taxon>
        <taxon>Decapoda</taxon>
        <taxon>Pleocyemata</taxon>
        <taxon>Brachyura</taxon>
        <taxon>Eubrachyura</taxon>
        <taxon>Portunoidea</taxon>
        <taxon>Portunidae</taxon>
        <taxon>Portuninae</taxon>
        <taxon>Scylla</taxon>
    </lineage>
</organism>
<keyword evidence="2" id="KW-0812">Transmembrane</keyword>
<keyword evidence="2" id="KW-0472">Membrane</keyword>
<sequence>MRHSRPHDPRAPRVSASRPPPPFSTPPRSHVMLWCLIVLFLAVKEGGAAGRVTQGPTFTIEPPRHLHFTNSSGAVVDCMAEGVPAPALFWTTGDGRRVEQVEGLREVAANGSLVFPPFPAHRYDAHVHASTYTCRASSPAGTLLATPTLVRAVVVGHYEVQVYDQVVMTGNTAVLRCAVPSYVQEYVTVTSWVHDRSFQHLSLAAWRYVTVVVVVVVVIVVVIRKW</sequence>
<evidence type="ECO:0000259" key="4">
    <source>
        <dbReference type="PROSITE" id="PS50835"/>
    </source>
</evidence>
<accession>A0AAW0T8S6</accession>
<dbReference type="InterPro" id="IPR013783">
    <property type="entry name" value="Ig-like_fold"/>
</dbReference>
<feature type="compositionally biased region" description="Basic and acidic residues" evidence="1">
    <location>
        <begin position="1"/>
        <end position="11"/>
    </location>
</feature>
<dbReference type="Proteomes" id="UP001487740">
    <property type="component" value="Unassembled WGS sequence"/>
</dbReference>
<evidence type="ECO:0000256" key="1">
    <source>
        <dbReference type="SAM" id="MobiDB-lite"/>
    </source>
</evidence>
<evidence type="ECO:0000313" key="6">
    <source>
        <dbReference type="Proteomes" id="UP001487740"/>
    </source>
</evidence>